<organism evidence="1">
    <name type="scientific">Lichtheimia ramosa</name>
    <dbReference type="NCBI Taxonomy" id="688394"/>
    <lineage>
        <taxon>Eukaryota</taxon>
        <taxon>Fungi</taxon>
        <taxon>Fungi incertae sedis</taxon>
        <taxon>Mucoromycota</taxon>
        <taxon>Mucoromycotina</taxon>
        <taxon>Mucoromycetes</taxon>
        <taxon>Mucorales</taxon>
        <taxon>Lichtheimiaceae</taxon>
        <taxon>Lichtheimia</taxon>
    </lineage>
</organism>
<protein>
    <submittedName>
        <fullName evidence="1">Uncharacterized protein</fullName>
    </submittedName>
</protein>
<gene>
    <name evidence="1" type="ORF">LRAMOSA01618</name>
</gene>
<dbReference type="AlphaFoldDB" id="A0A077WKM9"/>
<proteinExistence type="predicted"/>
<dbReference type="OrthoDB" id="10260545at2759"/>
<name>A0A077WKM9_9FUNG</name>
<evidence type="ECO:0000313" key="1">
    <source>
        <dbReference type="EMBL" id="CDS07669.1"/>
    </source>
</evidence>
<sequence>MMDQDLKTATIVTDVVDVVAGDHTTTVKSQMAEDVDGEMVMSRLRFQYLDLTIHMSRQAMHDLVSALNDRQQSIIITANIDVHSTHVDFSQHGQRILYTPNAGGPSIMSEALSAEIMDRILGIRRIFTECEVQYSKSKQRAMTDYACHLSLKGGGGLGVSVTRAIVHRGRLSSKAAKRLVTKKAVGILKSTDAVINCSFQRQVLHIWVPNGTDSAIVRRACSKLTPALKSNTIFFITTVNMSNVFSA</sequence>
<dbReference type="EMBL" id="LK023324">
    <property type="protein sequence ID" value="CDS07669.1"/>
    <property type="molecule type" value="Genomic_DNA"/>
</dbReference>
<reference evidence="1" key="1">
    <citation type="journal article" date="2014" name="Genome Announc.">
        <title>De novo whole-genome sequence and genome annotation of Lichtheimia ramosa.</title>
        <authorList>
            <person name="Linde J."/>
            <person name="Schwartze V."/>
            <person name="Binder U."/>
            <person name="Lass-Florl C."/>
            <person name="Voigt K."/>
            <person name="Horn F."/>
        </authorList>
    </citation>
    <scope>NUCLEOTIDE SEQUENCE</scope>
    <source>
        <strain evidence="1">JMRC FSU:6197</strain>
    </source>
</reference>
<accession>A0A077WKM9</accession>